<dbReference type="STRING" id="681398.PJIAN_1129"/>
<evidence type="ECO:0000259" key="6">
    <source>
        <dbReference type="Pfam" id="PF07980"/>
    </source>
</evidence>
<reference evidence="9" key="2">
    <citation type="journal article" date="2017" name="Genome Announc.">
        <title>Draft genome sequence of Paludibacter jiangxiensis NM7(T), a propionate-producing fermentative bacterium.</title>
        <authorList>
            <person name="Qiu Y.-L."/>
            <person name="Tourlousse D.M."/>
            <person name="Matsuura N."/>
            <person name="Ohashi A."/>
            <person name="Sekiguchi Y."/>
        </authorList>
    </citation>
    <scope>NUCLEOTIDE SEQUENCE [LARGE SCALE GENOMIC DNA]</scope>
    <source>
        <strain evidence="9">NM7</strain>
    </source>
</reference>
<feature type="domain" description="SusD-like N-terminal" evidence="7">
    <location>
        <begin position="105"/>
        <end position="206"/>
    </location>
</feature>
<keyword evidence="9" id="KW-1185">Reference proteome</keyword>
<dbReference type="Proteomes" id="UP000076586">
    <property type="component" value="Unassembled WGS sequence"/>
</dbReference>
<dbReference type="EMBL" id="BDCR01000001">
    <property type="protein sequence ID" value="GAT61549.1"/>
    <property type="molecule type" value="Genomic_DNA"/>
</dbReference>
<comment type="subcellular location">
    <subcellularLocation>
        <location evidence="1">Cell outer membrane</location>
    </subcellularLocation>
</comment>
<protein>
    <submittedName>
        <fullName evidence="8">Starch-binding associating with outer membrane</fullName>
    </submittedName>
</protein>
<evidence type="ECO:0000259" key="7">
    <source>
        <dbReference type="Pfam" id="PF14322"/>
    </source>
</evidence>
<evidence type="ECO:0000256" key="3">
    <source>
        <dbReference type="ARBA" id="ARBA00022729"/>
    </source>
</evidence>
<accession>A0A170Y637</accession>
<evidence type="ECO:0000256" key="2">
    <source>
        <dbReference type="ARBA" id="ARBA00006275"/>
    </source>
</evidence>
<gene>
    <name evidence="8" type="ORF">PJIAN_1129</name>
</gene>
<evidence type="ECO:0000256" key="1">
    <source>
        <dbReference type="ARBA" id="ARBA00004442"/>
    </source>
</evidence>
<reference evidence="9" key="1">
    <citation type="submission" date="2016-04" db="EMBL/GenBank/DDBJ databases">
        <title>Draft genome sequence of Paludibacter jiangxiensis strain NM7.</title>
        <authorList>
            <person name="Qiu Y."/>
            <person name="Matsuura N."/>
            <person name="Ohashi A."/>
            <person name="Tourlousse M.D."/>
            <person name="Sekiguchi Y."/>
        </authorList>
    </citation>
    <scope>NUCLEOTIDE SEQUENCE [LARGE SCALE GENOMIC DNA]</scope>
    <source>
        <strain evidence="9">NM7</strain>
    </source>
</reference>
<keyword evidence="5" id="KW-0998">Cell outer membrane</keyword>
<dbReference type="Gene3D" id="1.25.40.390">
    <property type="match status" value="1"/>
</dbReference>
<organism evidence="8 9">
    <name type="scientific">Paludibacter jiangxiensis</name>
    <dbReference type="NCBI Taxonomy" id="681398"/>
    <lineage>
        <taxon>Bacteria</taxon>
        <taxon>Pseudomonadati</taxon>
        <taxon>Bacteroidota</taxon>
        <taxon>Bacteroidia</taxon>
        <taxon>Bacteroidales</taxon>
        <taxon>Paludibacteraceae</taxon>
        <taxon>Paludibacter</taxon>
    </lineage>
</organism>
<comment type="similarity">
    <text evidence="2">Belongs to the SusD family.</text>
</comment>
<keyword evidence="4" id="KW-0472">Membrane</keyword>
<evidence type="ECO:0000313" key="9">
    <source>
        <dbReference type="Proteomes" id="UP000076586"/>
    </source>
</evidence>
<sequence length="627" mass="69721">MKRIPHQGKFHVDKKQNHKRMKKILFYTAILLASATFSSCDSLLDVTPKSDLTDDGFWKSEADLKGACNRLYDQFDEVGGHDTRGDDQCMGSDVSTGAWTVPAESDDWSKPYRQIATANNIIDKGSKASVDQTTRDKYLAEAYFFRAYYYFQLVSKYGDVPLILKTFKSTQDPDIQAERTPREAVIQQCYKDLDFAAAHLPKVSALSTTSEFDRRRVSRSSALGLEVRIGLHEGTMQKYHKLGSDSQWKAHLQKSIDAYTLLKAEGHALYTVGGPAVSYQALFFDESNLTNKEIIFAKAYGPNGGKGTGYTNHTYTLQCEGSNAVTRKMIDMYLYADGLPIDKTTLRITPEPSFNTAFGYMKDGVTPAGTGNIGKRDPRLIMSFWRIGDPQDNANATVGDAKIGWITVGKGAFAPFGTMSTHPAGYVQKKMFGGNDRYGNASQASDYTDRIVIRWGEMLIAYAEALYELNGSITDAQLDETVNALRARVGFTVKLTNAFVTANGLNLLNEIRRERTVELMCENLRYSDLIRWKIAETELPQAMVGAKYVAADNGITVEDPARTARLTDATGKTPNGSVEYSTNPEPGLYVLQSKTMRKFDATKDYFYPIPSFDVAQSGGKIIQNPNW</sequence>
<evidence type="ECO:0000256" key="5">
    <source>
        <dbReference type="ARBA" id="ARBA00023237"/>
    </source>
</evidence>
<feature type="domain" description="RagB/SusD" evidence="6">
    <location>
        <begin position="292"/>
        <end position="627"/>
    </location>
</feature>
<evidence type="ECO:0000256" key="4">
    <source>
        <dbReference type="ARBA" id="ARBA00023136"/>
    </source>
</evidence>
<dbReference type="AlphaFoldDB" id="A0A170Y637"/>
<dbReference type="InterPro" id="IPR033985">
    <property type="entry name" value="SusD-like_N"/>
</dbReference>
<dbReference type="InterPro" id="IPR011990">
    <property type="entry name" value="TPR-like_helical_dom_sf"/>
</dbReference>
<dbReference type="SUPFAM" id="SSF48452">
    <property type="entry name" value="TPR-like"/>
    <property type="match status" value="1"/>
</dbReference>
<keyword evidence="3" id="KW-0732">Signal</keyword>
<proteinExistence type="inferred from homology"/>
<name>A0A170Y637_9BACT</name>
<dbReference type="Pfam" id="PF14322">
    <property type="entry name" value="SusD-like_3"/>
    <property type="match status" value="1"/>
</dbReference>
<dbReference type="InterPro" id="IPR012944">
    <property type="entry name" value="SusD_RagB_dom"/>
</dbReference>
<comment type="caution">
    <text evidence="8">The sequence shown here is derived from an EMBL/GenBank/DDBJ whole genome shotgun (WGS) entry which is preliminary data.</text>
</comment>
<evidence type="ECO:0000313" key="8">
    <source>
        <dbReference type="EMBL" id="GAT61549.1"/>
    </source>
</evidence>
<dbReference type="GO" id="GO:0009279">
    <property type="term" value="C:cell outer membrane"/>
    <property type="evidence" value="ECO:0007669"/>
    <property type="project" value="UniProtKB-SubCell"/>
</dbReference>
<dbReference type="Pfam" id="PF07980">
    <property type="entry name" value="SusD_RagB"/>
    <property type="match status" value="1"/>
</dbReference>